<dbReference type="InterPro" id="IPR015683">
    <property type="entry name" value="Ionotropic_Glu_rcpt"/>
</dbReference>
<dbReference type="CDD" id="cd13686">
    <property type="entry name" value="GluR_Plant"/>
    <property type="match status" value="1"/>
</dbReference>
<feature type="transmembrane region" description="Helical" evidence="15">
    <location>
        <begin position="819"/>
        <end position="842"/>
    </location>
</feature>
<proteinExistence type="inferred from homology"/>
<keyword evidence="5" id="KW-0732">Signal</keyword>
<keyword evidence="4 15" id="KW-0812">Transmembrane</keyword>
<evidence type="ECO:0000256" key="4">
    <source>
        <dbReference type="ARBA" id="ARBA00022692"/>
    </source>
</evidence>
<dbReference type="FunFam" id="3.40.190.10:FF:000515">
    <property type="entry name" value="Glutamate receptor"/>
    <property type="match status" value="1"/>
</dbReference>
<name>A0AA39DP45_VITRO</name>
<feature type="region of interest" description="Disordered" evidence="14">
    <location>
        <begin position="875"/>
        <end position="958"/>
    </location>
</feature>
<comment type="function">
    <text evidence="13">Glutamate-gated receptor that probably acts as non-selective cation channel.</text>
</comment>
<dbReference type="Pfam" id="PF00060">
    <property type="entry name" value="Lig_chan"/>
    <property type="match status" value="1"/>
</dbReference>
<evidence type="ECO:0000256" key="2">
    <source>
        <dbReference type="ARBA" id="ARBA00008685"/>
    </source>
</evidence>
<keyword evidence="10" id="KW-0325">Glycoprotein</keyword>
<feature type="domain" description="Ionotropic glutamate receptor C-terminal" evidence="16">
    <location>
        <begin position="460"/>
        <end position="801"/>
    </location>
</feature>
<evidence type="ECO:0000259" key="16">
    <source>
        <dbReference type="SMART" id="SM00079"/>
    </source>
</evidence>
<dbReference type="InterPro" id="IPR001828">
    <property type="entry name" value="ANF_lig-bd_rcpt"/>
</dbReference>
<keyword evidence="18" id="KW-1185">Reference proteome</keyword>
<dbReference type="InterPro" id="IPR044440">
    <property type="entry name" value="GABAb_receptor_plant_PBP1"/>
</dbReference>
<dbReference type="Gene3D" id="3.40.190.10">
    <property type="entry name" value="Periplasmic binding protein-like II"/>
    <property type="match status" value="2"/>
</dbReference>
<keyword evidence="11 13" id="KW-1071">Ligand-gated ion channel</keyword>
<evidence type="ECO:0000256" key="1">
    <source>
        <dbReference type="ARBA" id="ARBA00004141"/>
    </source>
</evidence>
<comment type="caution">
    <text evidence="17">The sequence shown here is derived from an EMBL/GenBank/DDBJ whole genome shotgun (WGS) entry which is preliminary data.</text>
</comment>
<evidence type="ECO:0000256" key="6">
    <source>
        <dbReference type="ARBA" id="ARBA00022989"/>
    </source>
</evidence>
<dbReference type="InterPro" id="IPR001320">
    <property type="entry name" value="Iontro_rcpt_C"/>
</dbReference>
<evidence type="ECO:0000256" key="14">
    <source>
        <dbReference type="SAM" id="MobiDB-lite"/>
    </source>
</evidence>
<dbReference type="GO" id="GO:0016020">
    <property type="term" value="C:membrane"/>
    <property type="evidence" value="ECO:0007669"/>
    <property type="project" value="UniProtKB-SubCell"/>
</dbReference>
<evidence type="ECO:0000256" key="8">
    <source>
        <dbReference type="ARBA" id="ARBA00023136"/>
    </source>
</evidence>
<feature type="transmembrane region" description="Helical" evidence="15">
    <location>
        <begin position="12"/>
        <end position="30"/>
    </location>
</feature>
<dbReference type="Proteomes" id="UP001168098">
    <property type="component" value="Unassembled WGS sequence"/>
</dbReference>
<dbReference type="Pfam" id="PF01094">
    <property type="entry name" value="ANF_receptor"/>
    <property type="match status" value="1"/>
</dbReference>
<dbReference type="InterPro" id="IPR028082">
    <property type="entry name" value="Peripla_BP_I"/>
</dbReference>
<dbReference type="Gene3D" id="1.10.287.70">
    <property type="match status" value="1"/>
</dbReference>
<dbReference type="PIRSF" id="PIRSF037090">
    <property type="entry name" value="Iontro_Glu-like_rcpt_pln"/>
    <property type="match status" value="1"/>
</dbReference>
<keyword evidence="3 13" id="KW-0813">Transport</keyword>
<evidence type="ECO:0000256" key="15">
    <source>
        <dbReference type="SAM" id="Phobius"/>
    </source>
</evidence>
<feature type="compositionally biased region" description="Polar residues" evidence="14">
    <location>
        <begin position="875"/>
        <end position="889"/>
    </location>
</feature>
<dbReference type="SUPFAM" id="SSF53850">
    <property type="entry name" value="Periplasmic binding protein-like II"/>
    <property type="match status" value="1"/>
</dbReference>
<dbReference type="PANTHER" id="PTHR18966">
    <property type="entry name" value="IONOTROPIC GLUTAMATE RECEPTOR"/>
    <property type="match status" value="1"/>
</dbReference>
<evidence type="ECO:0000256" key="12">
    <source>
        <dbReference type="ARBA" id="ARBA00023303"/>
    </source>
</evidence>
<keyword evidence="7 13" id="KW-0406">Ion transport</keyword>
<protein>
    <recommendedName>
        <fullName evidence="13">Glutamate receptor</fullName>
    </recommendedName>
</protein>
<sequence>MPFPLSTPSPCFFYFSLTSILLIASHLGYITGTAADHTSTIIGAIIDANSRKGKEEITAIKIAVDKVNNNSKNHKLSLVFRNFTGELYRAALTAEELIKEKKVQVIVGMDTWQQAALAAEIGNQAQVPVLSLAASASVRPSMQLGRPTLIQMGTNVSEQIRCISAIVHSYHWQTVIAIYEDDAYGGNAEMLTILSEALQGVGSEIEYHLSLPPISSLPDPRGAVHQELLKLLSTQSRVFIVLQSSLPMATHLFQEARRMDFMGKDSAWIITDSISSFLDSMDTSVIPHMEGALGIKSYYSKSSRPFLEFSAQFQKNFKSENPDEDNAQPGIHALRAYDSIAVITRALERLASDDTNTPNMLLKNILSSNFSGLSGNIIFEGGDLSISNSLPFRIINVVRTGYKVLDFWTQDLDNPFSREGGDKNSSRNTTKVLDGPVIWPGYLKRVPKGWEMPTDAKPLKIGIPANTSFDKFVKVDETQMEAKKKYTGFCIDIFREVLKILEQNYSLPYKFYPFVGTYDELVDCVYNKTYDAVVGDVTILANRSKKVEFTQPYAESGLVMILQVRSEEPHKAWMFMKPFTREMWVVTGALLVYTMFIVWVVEYQSNNPAFRGPWKSQLGTALWFTFSSLFFAHRETIRSNITRVVIVVWLFVVFVLTSSYTASLSSMLTVQRIEPDVMDVEWLKATKSVVGCDGDSFVRKYLENVIKFKGPDIKNISNQYQYPGEFQSGNISAAFLELPYAKVFINQFCKNYTASEPLNRFGGLGFAFQKGSPLAADVSEAILTISEEGILKALEDEWFPRSAECSTTETDELSLRSFWALYLLCGATSTLCFLLFFLRLLIDFKRHQESRSDANPNDESVWMKTVQLVHFFHSGQTEIPNERPSNLSPRLTGDEWSTPRWSTASPSEVPEPPEAPESPEASPPTATMNSRVRRPSDEHESPETPPPTATVDLIETGC</sequence>
<dbReference type="AlphaFoldDB" id="A0AA39DP45"/>
<reference evidence="17 18" key="1">
    <citation type="journal article" date="2023" name="BMC Biotechnol.">
        <title>Vitis rotundifolia cv Carlos genome sequencing.</title>
        <authorList>
            <person name="Huff M."/>
            <person name="Hulse-Kemp A."/>
            <person name="Scheffler B."/>
            <person name="Youngblood R."/>
            <person name="Simpson S."/>
            <person name="Babiker E."/>
            <person name="Staton M."/>
        </authorList>
    </citation>
    <scope>NUCLEOTIDE SEQUENCE [LARGE SCALE GENOMIC DNA]</scope>
    <source>
        <tissue evidence="17">Leaf</tissue>
    </source>
</reference>
<keyword evidence="9 13" id="KW-0675">Receptor</keyword>
<dbReference type="Pfam" id="PF10613">
    <property type="entry name" value="Lig_chan-Glu_bd"/>
    <property type="match status" value="1"/>
</dbReference>
<feature type="compositionally biased region" description="Low complexity" evidence="14">
    <location>
        <begin position="918"/>
        <end position="927"/>
    </location>
</feature>
<dbReference type="InterPro" id="IPR017103">
    <property type="entry name" value="Iontropic_Glu_rcpt_pln"/>
</dbReference>
<evidence type="ECO:0000256" key="5">
    <source>
        <dbReference type="ARBA" id="ARBA00022729"/>
    </source>
</evidence>
<dbReference type="InterPro" id="IPR019594">
    <property type="entry name" value="Glu/Gly-bd"/>
</dbReference>
<keyword evidence="12 13" id="KW-0407">Ion channel</keyword>
<gene>
    <name evidence="17" type="ORF">PVL29_012964</name>
</gene>
<dbReference type="GO" id="GO:0015276">
    <property type="term" value="F:ligand-gated monoatomic ion channel activity"/>
    <property type="evidence" value="ECO:0007669"/>
    <property type="project" value="InterPro"/>
</dbReference>
<evidence type="ECO:0000256" key="13">
    <source>
        <dbReference type="PIRNR" id="PIRNR037090"/>
    </source>
</evidence>
<evidence type="ECO:0000256" key="10">
    <source>
        <dbReference type="ARBA" id="ARBA00023180"/>
    </source>
</evidence>
<organism evidence="17 18">
    <name type="scientific">Vitis rotundifolia</name>
    <name type="common">Muscadine grape</name>
    <dbReference type="NCBI Taxonomy" id="103349"/>
    <lineage>
        <taxon>Eukaryota</taxon>
        <taxon>Viridiplantae</taxon>
        <taxon>Streptophyta</taxon>
        <taxon>Embryophyta</taxon>
        <taxon>Tracheophyta</taxon>
        <taxon>Spermatophyta</taxon>
        <taxon>Magnoliopsida</taxon>
        <taxon>eudicotyledons</taxon>
        <taxon>Gunneridae</taxon>
        <taxon>Pentapetalae</taxon>
        <taxon>rosids</taxon>
        <taxon>Vitales</taxon>
        <taxon>Vitaceae</taxon>
        <taxon>Viteae</taxon>
        <taxon>Vitis</taxon>
    </lineage>
</organism>
<evidence type="ECO:0000256" key="7">
    <source>
        <dbReference type="ARBA" id="ARBA00023065"/>
    </source>
</evidence>
<dbReference type="SMART" id="SM00079">
    <property type="entry name" value="PBPe"/>
    <property type="match status" value="1"/>
</dbReference>
<feature type="transmembrane region" description="Helical" evidence="15">
    <location>
        <begin position="583"/>
        <end position="601"/>
    </location>
</feature>
<comment type="subcellular location">
    <subcellularLocation>
        <location evidence="1">Membrane</location>
        <topology evidence="1">Multi-pass membrane protein</topology>
    </subcellularLocation>
</comment>
<dbReference type="EMBL" id="JARBHA010000010">
    <property type="protein sequence ID" value="KAJ9690580.1"/>
    <property type="molecule type" value="Genomic_DNA"/>
</dbReference>
<evidence type="ECO:0000313" key="17">
    <source>
        <dbReference type="EMBL" id="KAJ9690580.1"/>
    </source>
</evidence>
<dbReference type="Gene3D" id="3.40.50.2300">
    <property type="match status" value="2"/>
</dbReference>
<keyword evidence="6 15" id="KW-1133">Transmembrane helix</keyword>
<dbReference type="FunFam" id="1.10.287.70:FF:000172">
    <property type="entry name" value="Glutamate receptor"/>
    <property type="match status" value="1"/>
</dbReference>
<evidence type="ECO:0000313" key="18">
    <source>
        <dbReference type="Proteomes" id="UP001168098"/>
    </source>
</evidence>
<feature type="transmembrane region" description="Helical" evidence="15">
    <location>
        <begin position="644"/>
        <end position="662"/>
    </location>
</feature>
<evidence type="ECO:0000256" key="9">
    <source>
        <dbReference type="ARBA" id="ARBA00023170"/>
    </source>
</evidence>
<keyword evidence="8 13" id="KW-0472">Membrane</keyword>
<dbReference type="FunFam" id="3.40.50.2300:FF:000188">
    <property type="entry name" value="Glutamate receptor"/>
    <property type="match status" value="1"/>
</dbReference>
<dbReference type="FunFam" id="3.40.190.10:FF:000103">
    <property type="entry name" value="Glutamate receptor"/>
    <property type="match status" value="1"/>
</dbReference>
<dbReference type="SUPFAM" id="SSF53822">
    <property type="entry name" value="Periplasmic binding protein-like I"/>
    <property type="match status" value="1"/>
</dbReference>
<comment type="similarity">
    <text evidence="2 13">Belongs to the glutamate-gated ion channel (TC 1.A.10.1) family.</text>
</comment>
<evidence type="ECO:0000256" key="3">
    <source>
        <dbReference type="ARBA" id="ARBA00022448"/>
    </source>
</evidence>
<dbReference type="CDD" id="cd19990">
    <property type="entry name" value="PBP1_GABAb_receptor_plant"/>
    <property type="match status" value="1"/>
</dbReference>
<accession>A0AA39DP45</accession>
<evidence type="ECO:0000256" key="11">
    <source>
        <dbReference type="ARBA" id="ARBA00023286"/>
    </source>
</evidence>